<evidence type="ECO:0000313" key="1">
    <source>
        <dbReference type="EMBL" id="BDV34886.1"/>
    </source>
</evidence>
<name>A0ABM8EA57_9HYPH</name>
<gene>
    <name evidence="1" type="ORF">SS37A_24150</name>
</gene>
<evidence type="ECO:0000313" key="2">
    <source>
        <dbReference type="Proteomes" id="UP001317629"/>
    </source>
</evidence>
<dbReference type="RefSeq" id="WP_281928161.1">
    <property type="nucleotide sequence ID" value="NZ_AP027142.1"/>
</dbReference>
<dbReference type="EMBL" id="AP027142">
    <property type="protein sequence ID" value="BDV34886.1"/>
    <property type="molecule type" value="Genomic_DNA"/>
</dbReference>
<proteinExistence type="predicted"/>
<dbReference type="Proteomes" id="UP001317629">
    <property type="component" value="Chromosome"/>
</dbReference>
<keyword evidence="2" id="KW-1185">Reference proteome</keyword>
<accession>A0ABM8EA57</accession>
<sequence length="115" mass="12437">MAVFKLPLSGDVPVNVAPFLNPFGIVGSNFSFMNIDLGQSSAPQVEQQVLKDVGSYGKQLGRVGDALRVIVEKLDERELSKKDKKAVRAFLAMLDEIDDIKRAQGRAPAPNGEAP</sequence>
<reference evidence="1 2" key="1">
    <citation type="journal article" date="2023" name="Int. J. Syst. Evol. Microbiol.">
        <title>Methylocystis iwaonis sp. nov., a type II methane-oxidizing bacterium from surface soil of a rice paddy field in Japan, and emended description of the genus Methylocystis (ex Whittenbury et al. 1970) Bowman et al. 1993.</title>
        <authorList>
            <person name="Kaise H."/>
            <person name="Sawadogo J.B."/>
            <person name="Alam M.S."/>
            <person name="Ueno C."/>
            <person name="Dianou D."/>
            <person name="Shinjo R."/>
            <person name="Asakawa S."/>
        </authorList>
    </citation>
    <scope>NUCLEOTIDE SEQUENCE [LARGE SCALE GENOMIC DNA]</scope>
    <source>
        <strain evidence="1 2">SS37A-Re</strain>
    </source>
</reference>
<protein>
    <submittedName>
        <fullName evidence="1">Uncharacterized protein</fullName>
    </submittedName>
</protein>
<organism evidence="1 2">
    <name type="scientific">Methylocystis iwaonis</name>
    <dbReference type="NCBI Taxonomy" id="2885079"/>
    <lineage>
        <taxon>Bacteria</taxon>
        <taxon>Pseudomonadati</taxon>
        <taxon>Pseudomonadota</taxon>
        <taxon>Alphaproteobacteria</taxon>
        <taxon>Hyphomicrobiales</taxon>
        <taxon>Methylocystaceae</taxon>
        <taxon>Methylocystis</taxon>
    </lineage>
</organism>